<dbReference type="EMBL" id="CM003372">
    <property type="protein sequence ID" value="KOM34774.1"/>
    <property type="molecule type" value="Genomic_DNA"/>
</dbReference>
<organism evidence="2 3">
    <name type="scientific">Phaseolus angularis</name>
    <name type="common">Azuki bean</name>
    <name type="synonym">Vigna angularis</name>
    <dbReference type="NCBI Taxonomy" id="3914"/>
    <lineage>
        <taxon>Eukaryota</taxon>
        <taxon>Viridiplantae</taxon>
        <taxon>Streptophyta</taxon>
        <taxon>Embryophyta</taxon>
        <taxon>Tracheophyta</taxon>
        <taxon>Spermatophyta</taxon>
        <taxon>Magnoliopsida</taxon>
        <taxon>eudicotyledons</taxon>
        <taxon>Gunneridae</taxon>
        <taxon>Pentapetalae</taxon>
        <taxon>rosids</taxon>
        <taxon>fabids</taxon>
        <taxon>Fabales</taxon>
        <taxon>Fabaceae</taxon>
        <taxon>Papilionoideae</taxon>
        <taxon>50 kb inversion clade</taxon>
        <taxon>NPAAA clade</taxon>
        <taxon>indigoferoid/millettioid clade</taxon>
        <taxon>Phaseoleae</taxon>
        <taxon>Vigna</taxon>
    </lineage>
</organism>
<feature type="compositionally biased region" description="Polar residues" evidence="1">
    <location>
        <begin position="21"/>
        <end position="35"/>
    </location>
</feature>
<feature type="region of interest" description="Disordered" evidence="1">
    <location>
        <begin position="1"/>
        <end position="50"/>
    </location>
</feature>
<name>A0A0L9TX65_PHAAN</name>
<dbReference type="Gramene" id="KOM34774">
    <property type="protein sequence ID" value="KOM34774"/>
    <property type="gene ID" value="LR48_Vigan02g092400"/>
</dbReference>
<dbReference type="Proteomes" id="UP000053144">
    <property type="component" value="Chromosome 2"/>
</dbReference>
<protein>
    <submittedName>
        <fullName evidence="2">Uncharacterized protein</fullName>
    </submittedName>
</protein>
<evidence type="ECO:0000256" key="1">
    <source>
        <dbReference type="SAM" id="MobiDB-lite"/>
    </source>
</evidence>
<feature type="compositionally biased region" description="Basic and acidic residues" evidence="1">
    <location>
        <begin position="83"/>
        <end position="93"/>
    </location>
</feature>
<feature type="compositionally biased region" description="Low complexity" evidence="1">
    <location>
        <begin position="11"/>
        <end position="20"/>
    </location>
</feature>
<gene>
    <name evidence="2" type="ORF">LR48_Vigan02g092400</name>
</gene>
<accession>A0A0L9TX65</accession>
<evidence type="ECO:0000313" key="2">
    <source>
        <dbReference type="EMBL" id="KOM34774.1"/>
    </source>
</evidence>
<feature type="compositionally biased region" description="Basic and acidic residues" evidence="1">
    <location>
        <begin position="123"/>
        <end position="134"/>
    </location>
</feature>
<evidence type="ECO:0000313" key="3">
    <source>
        <dbReference type="Proteomes" id="UP000053144"/>
    </source>
</evidence>
<feature type="region of interest" description="Disordered" evidence="1">
    <location>
        <begin position="121"/>
        <end position="140"/>
    </location>
</feature>
<reference evidence="3" key="1">
    <citation type="journal article" date="2015" name="Proc. Natl. Acad. Sci. U.S.A.">
        <title>Genome sequencing of adzuki bean (Vigna angularis) provides insight into high starch and low fat accumulation and domestication.</title>
        <authorList>
            <person name="Yang K."/>
            <person name="Tian Z."/>
            <person name="Chen C."/>
            <person name="Luo L."/>
            <person name="Zhao B."/>
            <person name="Wang Z."/>
            <person name="Yu L."/>
            <person name="Li Y."/>
            <person name="Sun Y."/>
            <person name="Li W."/>
            <person name="Chen Y."/>
            <person name="Li Y."/>
            <person name="Zhang Y."/>
            <person name="Ai D."/>
            <person name="Zhao J."/>
            <person name="Shang C."/>
            <person name="Ma Y."/>
            <person name="Wu B."/>
            <person name="Wang M."/>
            <person name="Gao L."/>
            <person name="Sun D."/>
            <person name="Zhang P."/>
            <person name="Guo F."/>
            <person name="Wang W."/>
            <person name="Li Y."/>
            <person name="Wang J."/>
            <person name="Varshney R.K."/>
            <person name="Wang J."/>
            <person name="Ling H.Q."/>
            <person name="Wan P."/>
        </authorList>
    </citation>
    <scope>NUCLEOTIDE SEQUENCE</scope>
    <source>
        <strain evidence="3">cv. Jingnong 6</strain>
    </source>
</reference>
<sequence length="153" mass="17042">MRIEEKVDPESVTVFTSSSSNTQAIGWSVQQPSRSRNSHPAAAGGVQRRSLQAAAVRGRFIPFRKLGNSSSGKKKKRSSIQHDPAERSTREQQEMAYLEEALISFSIKRLEQARHGLGFMRPAVEKGEGKEEQQRLGGSCKRSAQAEFTYFAE</sequence>
<dbReference type="AlphaFoldDB" id="A0A0L9TX65"/>
<proteinExistence type="predicted"/>
<feature type="region of interest" description="Disordered" evidence="1">
    <location>
        <begin position="62"/>
        <end position="93"/>
    </location>
</feature>